<dbReference type="STRING" id="246404.A0A507FKG8"/>
<feature type="region of interest" description="Disordered" evidence="4">
    <location>
        <begin position="617"/>
        <end position="687"/>
    </location>
</feature>
<feature type="region of interest" description="Disordered" evidence="4">
    <location>
        <begin position="466"/>
        <end position="600"/>
    </location>
</feature>
<evidence type="ECO:0000256" key="4">
    <source>
        <dbReference type="SAM" id="MobiDB-lite"/>
    </source>
</evidence>
<dbReference type="Pfam" id="PF04615">
    <property type="entry name" value="Utp14"/>
    <property type="match status" value="1"/>
</dbReference>
<dbReference type="PANTHER" id="PTHR14150:SF12">
    <property type="entry name" value="U3 SMALL NUCLEOLAR RNA-ASSOCIATED PROTEIN 14 HOMOLOG A"/>
    <property type="match status" value="1"/>
</dbReference>
<feature type="compositionally biased region" description="Basic and acidic residues" evidence="4">
    <location>
        <begin position="482"/>
        <end position="509"/>
    </location>
</feature>
<feature type="region of interest" description="Disordered" evidence="4">
    <location>
        <begin position="1"/>
        <end position="232"/>
    </location>
</feature>
<dbReference type="PANTHER" id="PTHR14150">
    <property type="entry name" value="U3 SMALL NUCLEOLAR RNA-ASSOCIATED PROTEIN 14"/>
    <property type="match status" value="1"/>
</dbReference>
<feature type="compositionally biased region" description="Acidic residues" evidence="4">
    <location>
        <begin position="588"/>
        <end position="598"/>
    </location>
</feature>
<dbReference type="Proteomes" id="UP000320333">
    <property type="component" value="Unassembled WGS sequence"/>
</dbReference>
<feature type="compositionally biased region" description="Basic residues" evidence="4">
    <location>
        <begin position="99"/>
        <end position="110"/>
    </location>
</feature>
<dbReference type="AlphaFoldDB" id="A0A507FKG8"/>
<feature type="compositionally biased region" description="Basic and acidic residues" evidence="4">
    <location>
        <begin position="617"/>
        <end position="634"/>
    </location>
</feature>
<evidence type="ECO:0000256" key="1">
    <source>
        <dbReference type="ARBA" id="ARBA00004604"/>
    </source>
</evidence>
<comment type="subcellular location">
    <subcellularLocation>
        <location evidence="1">Nucleus</location>
        <location evidence="1">Nucleolus</location>
    </subcellularLocation>
</comment>
<feature type="compositionally biased region" description="Basic and acidic residues" evidence="4">
    <location>
        <begin position="802"/>
        <end position="811"/>
    </location>
</feature>
<feature type="compositionally biased region" description="Acidic residues" evidence="4">
    <location>
        <begin position="212"/>
        <end position="225"/>
    </location>
</feature>
<evidence type="ECO:0000256" key="2">
    <source>
        <dbReference type="ARBA" id="ARBA00022553"/>
    </source>
</evidence>
<sequence>MAKPAKGSTSKGSSKGKAIGKTRANITTTSRKQPKPDMDMDALDKEQKRILHRRGRFDQMENYSAHEVDQVDADDDEDLDEDEAFNESDEERFGDHFVKKSGVKSQKYRNGKPVVEDDEEANDDDLLNEDVVVKDGKRKRGPVVDRADEEEEDEDEDEEEDEEDGEMMDISDLLGGGPSKAAPVNPSYSLKRTSSDPADPSNILLSKHNYDEDSDAESIYEDEADGHDGENDRLESFVSKLDGPSIKKRRTILPEATEAYTENEYNLPARSKAVSSGSAKLDLQDLVGTISAESSFTNLRKQLGDMGDKAATSTSIGGLRSAGVESAPLPTRIQDRIGRKAAFEETKKEVSKWTEIIKKNREADQLDFTTFEKKITQVATSSSLVSQFKAETTMEQEIAQILQESALDEKKQMELEDLEMNKISHEEVLARRNELAKLRSLAFYAEQKQKKIAKIKSKTYRKIHRKDAERKAAKEGGALSLEELKDLDPDAARDEAEKLHSDRIKERMTLKHKSTGKWARKMLSRNDQDDETRQALMNQLNKSHDLTRKIAGLDSDQDSDDLNDDSNDDDDETGATTSKQAISQLESLEAEIDADQEDSAVPTKGLFAMKFMQRGLEKQMQKSREMLEKAKDAFADEDNSDDSDSAKPIKSKLKTQIGNVGRMVFGDNEDDSEQGGDSEDEGVDSLKVSSAQFSMKVSNPISISTKSSGSKTFAVSESVNGAAETLKIKNAKFADAEMPVSSKSAKKSAKSTTPKSNASEKVVEIASEQPQYGAESMDDDTNPWLADSVATSKKSTKLNLTHSDKAIDKMNKVKRQQKSSDSMGDVNVSLNLDGVRKLETVKAQPAASKSAAPQPALSSASEPSVEPEYGPVAPRKVQQSISYDSDADSDEEAHFEKVSKNFVHATDISSLSQRELMQIAFANDNVANDFEEEKSKITASDAPKVVDETLPGWGNWAGDGMKVKKNVFVKVVKTGDTVEASKRKDAKLKDVIINERRMKKANKYLANDLPFGFESREQYEQAIRMPLGVEWNTTSSHSKLVAPKVVTRMGTIINPLKLKGNGSASSKKKSKK</sequence>
<comment type="caution">
    <text evidence="5">The sequence shown here is derived from an EMBL/GenBank/DDBJ whole genome shotgun (WGS) entry which is preliminary data.</text>
</comment>
<feature type="compositionally biased region" description="Low complexity" evidence="4">
    <location>
        <begin position="750"/>
        <end position="759"/>
    </location>
</feature>
<evidence type="ECO:0000313" key="5">
    <source>
        <dbReference type="EMBL" id="TPX76722.1"/>
    </source>
</evidence>
<dbReference type="EMBL" id="QEAP01000038">
    <property type="protein sequence ID" value="TPX76722.1"/>
    <property type="molecule type" value="Genomic_DNA"/>
</dbReference>
<proteinExistence type="predicted"/>
<feature type="region of interest" description="Disordered" evidence="4">
    <location>
        <begin position="735"/>
        <end position="827"/>
    </location>
</feature>
<keyword evidence="2" id="KW-0597">Phosphoprotein</keyword>
<feature type="compositionally biased region" description="Basic and acidic residues" evidence="4">
    <location>
        <begin position="56"/>
        <end position="69"/>
    </location>
</feature>
<feature type="compositionally biased region" description="Acidic residues" evidence="4">
    <location>
        <begin position="70"/>
        <end position="90"/>
    </location>
</feature>
<feature type="compositionally biased region" description="Low complexity" evidence="4">
    <location>
        <begin position="1"/>
        <end position="21"/>
    </location>
</feature>
<gene>
    <name evidence="5" type="ORF">CcCBS67573_g02019</name>
</gene>
<evidence type="ECO:0000313" key="6">
    <source>
        <dbReference type="Proteomes" id="UP000320333"/>
    </source>
</evidence>
<feature type="compositionally biased region" description="Polar residues" evidence="4">
    <location>
        <begin position="789"/>
        <end position="801"/>
    </location>
</feature>
<keyword evidence="6" id="KW-1185">Reference proteome</keyword>
<dbReference type="GO" id="GO:0006364">
    <property type="term" value="P:rRNA processing"/>
    <property type="evidence" value="ECO:0007669"/>
    <property type="project" value="InterPro"/>
</dbReference>
<feature type="compositionally biased region" description="Low complexity" evidence="4">
    <location>
        <begin position="842"/>
        <end position="864"/>
    </location>
</feature>
<feature type="compositionally biased region" description="Acidic residues" evidence="4">
    <location>
        <begin position="667"/>
        <end position="683"/>
    </location>
</feature>
<evidence type="ECO:0000256" key="3">
    <source>
        <dbReference type="ARBA" id="ARBA00023242"/>
    </source>
</evidence>
<dbReference type="GO" id="GO:0032040">
    <property type="term" value="C:small-subunit processome"/>
    <property type="evidence" value="ECO:0007669"/>
    <property type="project" value="InterPro"/>
</dbReference>
<feature type="compositionally biased region" description="Basic and acidic residues" evidence="4">
    <location>
        <begin position="524"/>
        <end position="533"/>
    </location>
</feature>
<feature type="compositionally biased region" description="Acidic residues" evidence="4">
    <location>
        <begin position="116"/>
        <end position="128"/>
    </location>
</feature>
<feature type="compositionally biased region" description="Basic and acidic residues" evidence="4">
    <location>
        <begin position="34"/>
        <end position="49"/>
    </location>
</feature>
<feature type="compositionally biased region" description="Basic residues" evidence="4">
    <location>
        <begin position="510"/>
        <end position="523"/>
    </location>
</feature>
<name>A0A507FKG8_9FUNG</name>
<feature type="compositionally biased region" description="Polar residues" evidence="4">
    <location>
        <begin position="186"/>
        <end position="196"/>
    </location>
</feature>
<accession>A0A507FKG8</accession>
<reference evidence="5 6" key="1">
    <citation type="journal article" date="2019" name="Sci. Rep.">
        <title>Comparative genomics of chytrid fungi reveal insights into the obligate biotrophic and pathogenic lifestyle of Synchytrium endobioticum.</title>
        <authorList>
            <person name="van de Vossenberg B.T.L.H."/>
            <person name="Warris S."/>
            <person name="Nguyen H.D.T."/>
            <person name="van Gent-Pelzer M.P.E."/>
            <person name="Joly D.L."/>
            <person name="van de Geest H.C."/>
            <person name="Bonants P.J.M."/>
            <person name="Smith D.S."/>
            <person name="Levesque C.A."/>
            <person name="van der Lee T.A.J."/>
        </authorList>
    </citation>
    <scope>NUCLEOTIDE SEQUENCE [LARGE SCALE GENOMIC DNA]</scope>
    <source>
        <strain evidence="5 6">CBS 675.73</strain>
    </source>
</reference>
<dbReference type="OrthoDB" id="277439at2759"/>
<protein>
    <submittedName>
        <fullName evidence="5">Uncharacterized protein</fullName>
    </submittedName>
</protein>
<organism evidence="5 6">
    <name type="scientific">Chytriomyces confervae</name>
    <dbReference type="NCBI Taxonomy" id="246404"/>
    <lineage>
        <taxon>Eukaryota</taxon>
        <taxon>Fungi</taxon>
        <taxon>Fungi incertae sedis</taxon>
        <taxon>Chytridiomycota</taxon>
        <taxon>Chytridiomycota incertae sedis</taxon>
        <taxon>Chytridiomycetes</taxon>
        <taxon>Chytridiales</taxon>
        <taxon>Chytriomycetaceae</taxon>
        <taxon>Chytriomyces</taxon>
    </lineage>
</organism>
<dbReference type="InterPro" id="IPR006709">
    <property type="entry name" value="SSU_processome_Utp14"/>
</dbReference>
<keyword evidence="3" id="KW-0539">Nucleus</keyword>
<feature type="compositionally biased region" description="Acidic residues" evidence="4">
    <location>
        <begin position="555"/>
        <end position="573"/>
    </location>
</feature>
<feature type="region of interest" description="Disordered" evidence="4">
    <location>
        <begin position="841"/>
        <end position="890"/>
    </location>
</feature>
<feature type="compositionally biased region" description="Acidic residues" evidence="4">
    <location>
        <begin position="147"/>
        <end position="169"/>
    </location>
</feature>
<feature type="compositionally biased region" description="Polar residues" evidence="4">
    <location>
        <begin position="574"/>
        <end position="586"/>
    </location>
</feature>